<dbReference type="Proteomes" id="UP000316215">
    <property type="component" value="Chromosome"/>
</dbReference>
<dbReference type="EMBL" id="JACJIE010000005">
    <property type="protein sequence ID" value="MBA8944421.1"/>
    <property type="molecule type" value="Genomic_DNA"/>
</dbReference>
<evidence type="ECO:0000313" key="2">
    <source>
        <dbReference type="EMBL" id="MBA8944421.1"/>
    </source>
</evidence>
<gene>
    <name evidence="3" type="ORF">CD934_00780</name>
    <name evidence="2" type="ORF">FHS33_002859</name>
</gene>
<dbReference type="Proteomes" id="UP000530412">
    <property type="component" value="Unassembled WGS sequence"/>
</dbReference>
<proteinExistence type="predicted"/>
<evidence type="ECO:0000313" key="4">
    <source>
        <dbReference type="Proteomes" id="UP000316215"/>
    </source>
</evidence>
<dbReference type="AlphaFoldDB" id="A0A142C6V4"/>
<accession>A0A7W3QVJ1</accession>
<reference evidence="1" key="1">
    <citation type="journal article" date="2015" name="ChemBioChem">
        <title>Biosynthesis of the Fluorinated Natural Product Nucleocidin in Streptomyces calvus Is Dependent on the bldA-Specified Leu-tRNA(UUA) Molecule.</title>
        <authorList>
            <person name="Zhu X.M."/>
            <person name="Hackl S."/>
            <person name="Thaker M.N."/>
            <person name="Kalan L."/>
            <person name="Weber C."/>
            <person name="Urgast D.S."/>
            <person name="Krupp E.M."/>
            <person name="Brewer A."/>
            <person name="Vanner S."/>
            <person name="Szawiola A."/>
            <person name="Yim G."/>
            <person name="Feldmann J."/>
            <person name="Bechthold A."/>
            <person name="Wright G.D."/>
            <person name="Zechel D.L."/>
        </authorList>
    </citation>
    <scope>NUCLEOTIDE SEQUENCE</scope>
    <source>
        <strain evidence="1">ATCC 13382</strain>
    </source>
</reference>
<dbReference type="KEGG" id="sast:CD934_00780"/>
<dbReference type="EMBL" id="KU881767">
    <property type="protein sequence ID" value="AMP46606.1"/>
    <property type="molecule type" value="Genomic_DNA"/>
</dbReference>
<organism evidence="1">
    <name type="scientific">Streptomyces calvus</name>
    <dbReference type="NCBI Taxonomy" id="67282"/>
    <lineage>
        <taxon>Bacteria</taxon>
        <taxon>Bacillati</taxon>
        <taxon>Actinomycetota</taxon>
        <taxon>Actinomycetes</taxon>
        <taxon>Kitasatosporales</taxon>
        <taxon>Streptomycetaceae</taxon>
        <taxon>Streptomyces</taxon>
    </lineage>
</organism>
<reference evidence="2 5" key="4">
    <citation type="submission" date="2020-08" db="EMBL/GenBank/DDBJ databases">
        <title>Genomic Encyclopedia of Type Strains, Phase III (KMG-III): the genomes of soil and plant-associated and newly described type strains.</title>
        <authorList>
            <person name="Whitman W."/>
        </authorList>
    </citation>
    <scope>NUCLEOTIDE SEQUENCE [LARGE SCALE GENOMIC DNA]</scope>
    <source>
        <strain evidence="2 5">CECT 3271</strain>
    </source>
</reference>
<dbReference type="RefSeq" id="WP_142191278.1">
    <property type="nucleotide sequence ID" value="NZ_BMSU01000006.1"/>
</dbReference>
<evidence type="ECO:0000313" key="5">
    <source>
        <dbReference type="Proteomes" id="UP000530412"/>
    </source>
</evidence>
<accession>A0A514JK98</accession>
<reference evidence="3 4" key="3">
    <citation type="submission" date="2017-07" db="EMBL/GenBank/DDBJ databases">
        <title>The Complete Genome of Streptomyces asterosporus-ZSY.</title>
        <authorList>
            <person name="Zhang S."/>
        </authorList>
    </citation>
    <scope>NUCLEOTIDE SEQUENCE [LARGE SCALE GENOMIC DNA]</scope>
    <source>
        <strain evidence="3 4">DSM 41452</strain>
    </source>
</reference>
<dbReference type="OrthoDB" id="6534848at2"/>
<dbReference type="EMBL" id="CP022310">
    <property type="protein sequence ID" value="QDI67372.1"/>
    <property type="molecule type" value="Genomic_DNA"/>
</dbReference>
<dbReference type="InterPro" id="IPR033469">
    <property type="entry name" value="CYTH-like_dom_sf"/>
</dbReference>
<dbReference type="SUPFAM" id="SSF55154">
    <property type="entry name" value="CYTH-like phosphatases"/>
    <property type="match status" value="1"/>
</dbReference>
<reference evidence="1" key="2">
    <citation type="submission" date="2016-03" db="EMBL/GenBank/DDBJ databases">
        <authorList>
            <person name="Ploux O."/>
        </authorList>
    </citation>
    <scope>NUCLEOTIDE SEQUENCE</scope>
    <source>
        <strain evidence="1">ATCC 13382</strain>
    </source>
</reference>
<protein>
    <submittedName>
        <fullName evidence="1">Uncharacterized protein</fullName>
    </submittedName>
</protein>
<keyword evidence="4" id="KW-1185">Reference proteome</keyword>
<accession>A0A142C6V4</accession>
<evidence type="ECO:0000313" key="3">
    <source>
        <dbReference type="EMBL" id="QDI67372.1"/>
    </source>
</evidence>
<sequence>MIDPRMPESDAVYRRAGDFVVFQQLAVKIEMDEVDNEDYYRWLDDMTATVGDLVPGAQIAEKEGARHSPPLNTAIYYDTEDLRILRTGALLRTSCNKITHAFCAFKAAQDEHNVRRDHRYVFDGEEKATIQAAPDSPEAVAIVQRLLARDDIDHPGLFLEREYGIPRTELLPTVRLDDYRYTFFVWLDERDALRCSIDRAFVSNLRLPPEERVTRPVSEVELAIYPRISEEIAQDPRVVQLIKVLSSELCERFDTRITSDIKYQRAATALGMRES</sequence>
<name>A0A142C6V4_9ACTN</name>
<evidence type="ECO:0000313" key="1">
    <source>
        <dbReference type="EMBL" id="AMP46606.1"/>
    </source>
</evidence>